<evidence type="ECO:0000313" key="1">
    <source>
        <dbReference type="EMBL" id="KAK7591271.1"/>
    </source>
</evidence>
<dbReference type="Proteomes" id="UP001367676">
    <property type="component" value="Unassembled WGS sequence"/>
</dbReference>
<evidence type="ECO:0000313" key="2">
    <source>
        <dbReference type="Proteomes" id="UP001367676"/>
    </source>
</evidence>
<protein>
    <submittedName>
        <fullName evidence="1">Uncharacterized protein</fullName>
    </submittedName>
</protein>
<comment type="caution">
    <text evidence="1">The sequence shown here is derived from an EMBL/GenBank/DDBJ whole genome shotgun (WGS) entry which is preliminary data.</text>
</comment>
<name>A0AAN9Y452_9HEMI</name>
<dbReference type="AlphaFoldDB" id="A0AAN9Y452"/>
<reference evidence="1 2" key="1">
    <citation type="submission" date="2024-03" db="EMBL/GenBank/DDBJ databases">
        <title>Adaptation during the transition from Ophiocordyceps entomopathogen to insect associate is accompanied by gene loss and intensified selection.</title>
        <authorList>
            <person name="Ward C.M."/>
            <person name="Onetto C.A."/>
            <person name="Borneman A.R."/>
        </authorList>
    </citation>
    <scope>NUCLEOTIDE SEQUENCE [LARGE SCALE GENOMIC DNA]</scope>
    <source>
        <strain evidence="1">AWRI1</strain>
        <tissue evidence="1">Single Adult Female</tissue>
    </source>
</reference>
<keyword evidence="2" id="KW-1185">Reference proteome</keyword>
<proteinExistence type="predicted"/>
<organism evidence="1 2">
    <name type="scientific">Parthenolecanium corni</name>
    <dbReference type="NCBI Taxonomy" id="536013"/>
    <lineage>
        <taxon>Eukaryota</taxon>
        <taxon>Metazoa</taxon>
        <taxon>Ecdysozoa</taxon>
        <taxon>Arthropoda</taxon>
        <taxon>Hexapoda</taxon>
        <taxon>Insecta</taxon>
        <taxon>Pterygota</taxon>
        <taxon>Neoptera</taxon>
        <taxon>Paraneoptera</taxon>
        <taxon>Hemiptera</taxon>
        <taxon>Sternorrhyncha</taxon>
        <taxon>Coccoidea</taxon>
        <taxon>Coccidae</taxon>
        <taxon>Parthenolecanium</taxon>
    </lineage>
</organism>
<dbReference type="EMBL" id="JBBCAQ010000022">
    <property type="protein sequence ID" value="KAK7591271.1"/>
    <property type="molecule type" value="Genomic_DNA"/>
</dbReference>
<gene>
    <name evidence="1" type="ORF">V9T40_002884</name>
</gene>
<accession>A0AAN9Y452</accession>
<sequence length="85" mass="9783">MRLKRDFSLLVKPAKAKRQHRGNAHLSQYKTSGAVKEAKRADIESLKEVRFAFIRLNLSFGSSTSMTLAFMHRVEHNENCIFCTK</sequence>